<evidence type="ECO:0000256" key="3">
    <source>
        <dbReference type="ARBA" id="ARBA00023016"/>
    </source>
</evidence>
<keyword evidence="3" id="KW-0346">Stress response</keyword>
<dbReference type="Gene3D" id="3.90.228.10">
    <property type="match status" value="1"/>
</dbReference>
<dbReference type="SUPFAM" id="SSF56399">
    <property type="entry name" value="ADP-ribosylation"/>
    <property type="match status" value="1"/>
</dbReference>
<dbReference type="Proteomes" id="UP001417504">
    <property type="component" value="Unassembled WGS sequence"/>
</dbReference>
<dbReference type="InterPro" id="IPR012317">
    <property type="entry name" value="Poly(ADP-ribose)pol_cat_dom"/>
</dbReference>
<proteinExistence type="predicted"/>
<comment type="subcellular location">
    <subcellularLocation>
        <location evidence="1">Nucleus</location>
    </subcellularLocation>
</comment>
<evidence type="ECO:0000256" key="2">
    <source>
        <dbReference type="ARBA" id="ARBA00022473"/>
    </source>
</evidence>
<reference evidence="8 9" key="1">
    <citation type="submission" date="2024-01" db="EMBL/GenBank/DDBJ databases">
        <title>Genome assemblies of Stephania.</title>
        <authorList>
            <person name="Yang L."/>
        </authorList>
    </citation>
    <scope>NUCLEOTIDE SEQUENCE [LARGE SCALE GENOMIC DNA]</scope>
    <source>
        <strain evidence="8">QJT</strain>
        <tissue evidence="8">Leaf</tissue>
    </source>
</reference>
<organism evidence="8 9">
    <name type="scientific">Stephania japonica</name>
    <dbReference type="NCBI Taxonomy" id="461633"/>
    <lineage>
        <taxon>Eukaryota</taxon>
        <taxon>Viridiplantae</taxon>
        <taxon>Streptophyta</taxon>
        <taxon>Embryophyta</taxon>
        <taxon>Tracheophyta</taxon>
        <taxon>Spermatophyta</taxon>
        <taxon>Magnoliopsida</taxon>
        <taxon>Ranunculales</taxon>
        <taxon>Menispermaceae</taxon>
        <taxon>Menispermoideae</taxon>
        <taxon>Cissampelideae</taxon>
        <taxon>Stephania</taxon>
    </lineage>
</organism>
<dbReference type="EMBL" id="JBBNAE010000002">
    <property type="protein sequence ID" value="KAK9144265.1"/>
    <property type="molecule type" value="Genomic_DNA"/>
</dbReference>
<evidence type="ECO:0000259" key="7">
    <source>
        <dbReference type="PROSITE" id="PS51879"/>
    </source>
</evidence>
<name>A0AAP0PK26_9MAGN</name>
<evidence type="ECO:0000259" key="6">
    <source>
        <dbReference type="PROSITE" id="PS51059"/>
    </source>
</evidence>
<feature type="domain" description="PARP catalytic" evidence="6">
    <location>
        <begin position="258"/>
        <end position="472"/>
    </location>
</feature>
<protein>
    <recommendedName>
        <fullName evidence="10">Inactive poly [ADP-ribose] polymerase RCD1</fullName>
    </recommendedName>
</protein>
<accession>A0AAP0PK26</accession>
<dbReference type="InterPro" id="IPR057823">
    <property type="entry name" value="WWE_RCD1"/>
</dbReference>
<keyword evidence="2" id="KW-0217">Developmental protein</keyword>
<dbReference type="InterPro" id="IPR022003">
    <property type="entry name" value="RST"/>
</dbReference>
<sequence>MEVTSARVSDDHQRTDVDLKRKRAARFAAYFTGAARSVANRPTQDSLPRRSHKRMRSEGCHVNVSFVGKSILKGYSNFMKSGLPQRLLFYYNLEWVDFPKGTIDLIKEDFLGKKTAIQLEHKGREFLFDFIHMVQVDMKTGLQHPLAWIDESGSCFFPESFSDVSELHDSFSKNHILESSQPSGTQEIKLRLEIDVSTNGSSKFEECSGESNMHVKGCKIEGTPARVHFEPEEDLRSGGKQVNDVEEVVAENMMINVIPPPQKPVLGDSIGKLAPNAVKHMLTVGMNSVMCMEDILEVRSSGTHYLARARLELFEKQVEIIGKCRGYANVQYAWLSCTKELAPKIFNHGLRFDSLPKTKSAYENGVILAPANCPCISARYCDVDENGIQHIVLCRVILGNMEVVHPGSSQMQPSGENFDSGVDDYENPKNYVIWTMNMTTHIYPEFFVSFRMSSSKKGRLVASESKFDVSGVTNCTPCQGKLQLGTSPANSVGGDQALPNCIDMSRKEYLNADLASKKTPKSPWMSFPSLFAAIVDKVPNERMRLLYFYHHKYRERQITRDFLVEQLRMVVGDELLRSTLLGLKGKQPPNPTGPAMVKVKEEPSY</sequence>
<evidence type="ECO:0000256" key="1">
    <source>
        <dbReference type="ARBA" id="ARBA00004123"/>
    </source>
</evidence>
<comment type="caution">
    <text evidence="8">The sequence shown here is derived from an EMBL/GenBank/DDBJ whole genome shotgun (WGS) entry which is preliminary data.</text>
</comment>
<feature type="domain" description="RST" evidence="7">
    <location>
        <begin position="518"/>
        <end position="589"/>
    </location>
</feature>
<dbReference type="InterPro" id="IPR044964">
    <property type="entry name" value="RCD1/SRO1-5"/>
</dbReference>
<dbReference type="Pfam" id="PF23467">
    <property type="entry name" value="WWE_5"/>
    <property type="match status" value="1"/>
</dbReference>
<feature type="region of interest" description="Disordered" evidence="5">
    <location>
        <begin position="585"/>
        <end position="605"/>
    </location>
</feature>
<evidence type="ECO:0000256" key="5">
    <source>
        <dbReference type="SAM" id="MobiDB-lite"/>
    </source>
</evidence>
<gene>
    <name evidence="8" type="ORF">Sjap_004168</name>
</gene>
<dbReference type="PROSITE" id="PS51879">
    <property type="entry name" value="RST"/>
    <property type="match status" value="1"/>
</dbReference>
<keyword evidence="9" id="KW-1185">Reference proteome</keyword>
<dbReference type="AlphaFoldDB" id="A0AAP0PK26"/>
<evidence type="ECO:0000313" key="8">
    <source>
        <dbReference type="EMBL" id="KAK9144265.1"/>
    </source>
</evidence>
<evidence type="ECO:0000313" key="9">
    <source>
        <dbReference type="Proteomes" id="UP001417504"/>
    </source>
</evidence>
<evidence type="ECO:0000256" key="4">
    <source>
        <dbReference type="ARBA" id="ARBA00023242"/>
    </source>
</evidence>
<dbReference type="GO" id="GO:0003950">
    <property type="term" value="F:NAD+ poly-ADP-ribosyltransferase activity"/>
    <property type="evidence" value="ECO:0007669"/>
    <property type="project" value="InterPro"/>
</dbReference>
<keyword evidence="4" id="KW-0539">Nucleus</keyword>
<dbReference type="PANTHER" id="PTHR32263:SF5">
    <property type="entry name" value="INACTIVE POLY [ADP-RIBOSE] POLYMERASE SRO1-RELATED"/>
    <property type="match status" value="1"/>
</dbReference>
<dbReference type="Pfam" id="PF12174">
    <property type="entry name" value="RST"/>
    <property type="match status" value="1"/>
</dbReference>
<evidence type="ECO:0008006" key="10">
    <source>
        <dbReference type="Google" id="ProtNLM"/>
    </source>
</evidence>
<dbReference type="PROSITE" id="PS51059">
    <property type="entry name" value="PARP_CATALYTIC"/>
    <property type="match status" value="1"/>
</dbReference>
<dbReference type="PANTHER" id="PTHR32263">
    <property type="entry name" value="INACTIVE POLY [ADP-RIBOSE] POLYMERASE SRO4-RELATED"/>
    <property type="match status" value="1"/>
</dbReference>
<dbReference type="GO" id="GO:0005634">
    <property type="term" value="C:nucleus"/>
    <property type="evidence" value="ECO:0007669"/>
    <property type="project" value="UniProtKB-SubCell"/>
</dbReference>